<keyword evidence="3" id="KW-1185">Reference proteome</keyword>
<dbReference type="Pfam" id="PF03358">
    <property type="entry name" value="FMN_red"/>
    <property type="match status" value="1"/>
</dbReference>
<proteinExistence type="predicted"/>
<dbReference type="Gene3D" id="3.40.50.360">
    <property type="match status" value="1"/>
</dbReference>
<dbReference type="InterPro" id="IPR029039">
    <property type="entry name" value="Flavoprotein-like_sf"/>
</dbReference>
<name>A0ABM9E483_9HYPH</name>
<dbReference type="InterPro" id="IPR005025">
    <property type="entry name" value="FMN_Rdtase-like_dom"/>
</dbReference>
<comment type="caution">
    <text evidence="2">The sequence shown here is derived from an EMBL/GenBank/DDBJ whole genome shotgun (WGS) entry which is preliminary data.</text>
</comment>
<dbReference type="InterPro" id="IPR050712">
    <property type="entry name" value="NAD(P)H-dep_reductase"/>
</dbReference>
<evidence type="ECO:0000313" key="3">
    <source>
        <dbReference type="Proteomes" id="UP001152604"/>
    </source>
</evidence>
<reference evidence="2" key="1">
    <citation type="submission" date="2022-03" db="EMBL/GenBank/DDBJ databases">
        <authorList>
            <person name="Brunel B."/>
        </authorList>
    </citation>
    <scope>NUCLEOTIDE SEQUENCE</scope>
    <source>
        <strain evidence="2">STM4922sample</strain>
    </source>
</reference>
<dbReference type="SUPFAM" id="SSF52218">
    <property type="entry name" value="Flavoproteins"/>
    <property type="match status" value="1"/>
</dbReference>
<protein>
    <submittedName>
        <fullName evidence="2">NADPH-dependent FMN reductase</fullName>
    </submittedName>
</protein>
<dbReference type="Proteomes" id="UP001152604">
    <property type="component" value="Unassembled WGS sequence"/>
</dbReference>
<dbReference type="EMBL" id="CAKXZS010000026">
    <property type="protein sequence ID" value="CAH2403900.1"/>
    <property type="molecule type" value="Genomic_DNA"/>
</dbReference>
<gene>
    <name evidence="2" type="ORF">MES4922_320071</name>
</gene>
<organism evidence="2 3">
    <name type="scientific">Mesorhizobium ventifaucium</name>
    <dbReference type="NCBI Taxonomy" id="666020"/>
    <lineage>
        <taxon>Bacteria</taxon>
        <taxon>Pseudomonadati</taxon>
        <taxon>Pseudomonadota</taxon>
        <taxon>Alphaproteobacteria</taxon>
        <taxon>Hyphomicrobiales</taxon>
        <taxon>Phyllobacteriaceae</taxon>
        <taxon>Mesorhizobium</taxon>
    </lineage>
</organism>
<evidence type="ECO:0000259" key="1">
    <source>
        <dbReference type="Pfam" id="PF03358"/>
    </source>
</evidence>
<dbReference type="RefSeq" id="WP_254026680.1">
    <property type="nucleotide sequence ID" value="NZ_CAKXZS010000026.1"/>
</dbReference>
<dbReference type="PANTHER" id="PTHR30543:SF21">
    <property type="entry name" value="NAD(P)H-DEPENDENT FMN REDUCTASE LOT6"/>
    <property type="match status" value="1"/>
</dbReference>
<evidence type="ECO:0000313" key="2">
    <source>
        <dbReference type="EMBL" id="CAH2403900.1"/>
    </source>
</evidence>
<dbReference type="PANTHER" id="PTHR30543">
    <property type="entry name" value="CHROMATE REDUCTASE"/>
    <property type="match status" value="1"/>
</dbReference>
<sequence length="198" mass="21098">MMMLETRTQVRLLGLPGSLRQGSYSLAVLRGLQPALSPAVDLQIGDLRLPLYDQDQDGPSTPQTVQAFRQAVAESDGLVIATPEYNHGIPGVLKNALDWASRPLGHSALTGKAVLVISVSPAFTGGVRAQAQANETLLAIQSRPVLGPQVVIGNVTNKIRDGRLTDEPSLRFALSAIDRLIALCPAVRRAEYADQSLG</sequence>
<feature type="domain" description="NADPH-dependent FMN reductase-like" evidence="1">
    <location>
        <begin position="11"/>
        <end position="155"/>
    </location>
</feature>
<accession>A0ABM9E483</accession>